<name>A0ABM1E328_PRICU</name>
<dbReference type="Proteomes" id="UP000695022">
    <property type="component" value="Unplaced"/>
</dbReference>
<protein>
    <submittedName>
        <fullName evidence="2">Uncharacterized protein LOC106808402</fullName>
    </submittedName>
</protein>
<gene>
    <name evidence="2" type="primary">LOC106808402</name>
</gene>
<dbReference type="RefSeq" id="XP_014666599.1">
    <property type="nucleotide sequence ID" value="XM_014811113.1"/>
</dbReference>
<sequence length="84" mass="10068">MCARERASRIREAELNRTDPYQEKVKDNWVKIVEEMLVKRFHGVKKVAWDPVVEDKGISESEQDRKIRQIRTRSRRQSTIIVED</sequence>
<reference evidence="2" key="1">
    <citation type="submission" date="2025-08" db="UniProtKB">
        <authorList>
            <consortium name="RefSeq"/>
        </authorList>
    </citation>
    <scope>IDENTIFICATION</scope>
</reference>
<keyword evidence="1" id="KW-1185">Reference proteome</keyword>
<dbReference type="GeneID" id="106808402"/>
<accession>A0ABM1E328</accession>
<organism evidence="1 2">
    <name type="scientific">Priapulus caudatus</name>
    <name type="common">Priapulid worm</name>
    <dbReference type="NCBI Taxonomy" id="37621"/>
    <lineage>
        <taxon>Eukaryota</taxon>
        <taxon>Metazoa</taxon>
        <taxon>Ecdysozoa</taxon>
        <taxon>Scalidophora</taxon>
        <taxon>Priapulida</taxon>
        <taxon>Priapulimorpha</taxon>
        <taxon>Priapulimorphida</taxon>
        <taxon>Priapulidae</taxon>
        <taxon>Priapulus</taxon>
    </lineage>
</organism>
<evidence type="ECO:0000313" key="2">
    <source>
        <dbReference type="RefSeq" id="XP_014666599.1"/>
    </source>
</evidence>
<evidence type="ECO:0000313" key="1">
    <source>
        <dbReference type="Proteomes" id="UP000695022"/>
    </source>
</evidence>
<proteinExistence type="predicted"/>